<reference evidence="1" key="2">
    <citation type="journal article" date="2015" name="Data Brief">
        <title>Shoot transcriptome of the giant reed, Arundo donax.</title>
        <authorList>
            <person name="Barrero R.A."/>
            <person name="Guerrero F.D."/>
            <person name="Moolhuijzen P."/>
            <person name="Goolsby J.A."/>
            <person name="Tidwell J."/>
            <person name="Bellgard S.E."/>
            <person name="Bellgard M.I."/>
        </authorList>
    </citation>
    <scope>NUCLEOTIDE SEQUENCE</scope>
    <source>
        <tissue evidence="1">Shoot tissue taken approximately 20 cm above the soil surface</tissue>
    </source>
</reference>
<proteinExistence type="predicted"/>
<sequence length="59" mass="6966">MASQIPLLSLPNSVRVHLQFRRARHPLPQSSTIPQHYREIYCDTTRHLNTKNRRHPQPA</sequence>
<organism evidence="1">
    <name type="scientific">Arundo donax</name>
    <name type="common">Giant reed</name>
    <name type="synonym">Donax arundinaceus</name>
    <dbReference type="NCBI Taxonomy" id="35708"/>
    <lineage>
        <taxon>Eukaryota</taxon>
        <taxon>Viridiplantae</taxon>
        <taxon>Streptophyta</taxon>
        <taxon>Embryophyta</taxon>
        <taxon>Tracheophyta</taxon>
        <taxon>Spermatophyta</taxon>
        <taxon>Magnoliopsida</taxon>
        <taxon>Liliopsida</taxon>
        <taxon>Poales</taxon>
        <taxon>Poaceae</taxon>
        <taxon>PACMAD clade</taxon>
        <taxon>Arundinoideae</taxon>
        <taxon>Arundineae</taxon>
        <taxon>Arundo</taxon>
    </lineage>
</organism>
<reference evidence="1" key="1">
    <citation type="submission" date="2014-09" db="EMBL/GenBank/DDBJ databases">
        <authorList>
            <person name="Magalhaes I.L.F."/>
            <person name="Oliveira U."/>
            <person name="Santos F.R."/>
            <person name="Vidigal T.H.D.A."/>
            <person name="Brescovit A.D."/>
            <person name="Santos A.J."/>
        </authorList>
    </citation>
    <scope>NUCLEOTIDE SEQUENCE</scope>
    <source>
        <tissue evidence="1">Shoot tissue taken approximately 20 cm above the soil surface</tissue>
    </source>
</reference>
<dbReference type="EMBL" id="GBRH01181543">
    <property type="protein sequence ID" value="JAE16353.1"/>
    <property type="molecule type" value="Transcribed_RNA"/>
</dbReference>
<protein>
    <submittedName>
        <fullName evidence="1">Uncharacterized protein</fullName>
    </submittedName>
</protein>
<accession>A0A0A9G6N4</accession>
<name>A0A0A9G6N4_ARUDO</name>
<evidence type="ECO:0000313" key="1">
    <source>
        <dbReference type="EMBL" id="JAE16353.1"/>
    </source>
</evidence>
<dbReference type="AlphaFoldDB" id="A0A0A9G6N4"/>